<evidence type="ECO:0000313" key="3">
    <source>
        <dbReference type="EMBL" id="MBB3103169.1"/>
    </source>
</evidence>
<dbReference type="Gene3D" id="2.70.98.10">
    <property type="match status" value="1"/>
</dbReference>
<dbReference type="Gene3D" id="1.50.10.10">
    <property type="match status" value="1"/>
</dbReference>
<dbReference type="GO" id="GO:0030246">
    <property type="term" value="F:carbohydrate binding"/>
    <property type="evidence" value="ECO:0007669"/>
    <property type="project" value="InterPro"/>
</dbReference>
<organism evidence="3 4">
    <name type="scientific">Azomonas macrocytogenes</name>
    <name type="common">Azotobacter macrocytogenes</name>
    <dbReference type="NCBI Taxonomy" id="69962"/>
    <lineage>
        <taxon>Bacteria</taxon>
        <taxon>Pseudomonadati</taxon>
        <taxon>Pseudomonadota</taxon>
        <taxon>Gammaproteobacteria</taxon>
        <taxon>Pseudomonadales</taxon>
        <taxon>Pseudomonadaceae</taxon>
        <taxon>Azomonas</taxon>
    </lineage>
</organism>
<dbReference type="InterPro" id="IPR014718">
    <property type="entry name" value="GH-type_carb-bd"/>
</dbReference>
<dbReference type="Pfam" id="PF09137">
    <property type="entry name" value="Glucodextran_N"/>
    <property type="match status" value="1"/>
</dbReference>
<dbReference type="EC" id="3.2.1.3" evidence="3"/>
<keyword evidence="3" id="KW-0326">Glycosidase</keyword>
<dbReference type="SUPFAM" id="SSF48208">
    <property type="entry name" value="Six-hairpin glycosidases"/>
    <property type="match status" value="1"/>
</dbReference>
<evidence type="ECO:0000259" key="2">
    <source>
        <dbReference type="Pfam" id="PF09137"/>
    </source>
</evidence>
<dbReference type="EMBL" id="JACHXI010000006">
    <property type="protein sequence ID" value="MBB3103169.1"/>
    <property type="molecule type" value="Genomic_DNA"/>
</dbReference>
<dbReference type="InterPro" id="IPR011013">
    <property type="entry name" value="Gal_mutarotase_sf_dom"/>
</dbReference>
<dbReference type="RefSeq" id="WP_338021230.1">
    <property type="nucleotide sequence ID" value="NZ_JACHXI010000006.1"/>
</dbReference>
<protein>
    <submittedName>
        <fullName evidence="3">Glucoamylase</fullName>
        <ecNumber evidence="3">3.2.1.3</ecNumber>
    </submittedName>
</protein>
<dbReference type="Pfam" id="PF00723">
    <property type="entry name" value="Glyco_hydro_15"/>
    <property type="match status" value="1"/>
</dbReference>
<dbReference type="InterPro" id="IPR015220">
    <property type="entry name" value="Glucodextranase_N"/>
</dbReference>
<keyword evidence="4" id="KW-1185">Reference proteome</keyword>
<dbReference type="GO" id="GO:0005975">
    <property type="term" value="P:carbohydrate metabolic process"/>
    <property type="evidence" value="ECO:0007669"/>
    <property type="project" value="InterPro"/>
</dbReference>
<evidence type="ECO:0000313" key="4">
    <source>
        <dbReference type="Proteomes" id="UP000549250"/>
    </source>
</evidence>
<dbReference type="PANTHER" id="PTHR31616:SF0">
    <property type="entry name" value="GLUCAN 1,4-ALPHA-GLUCOSIDASE"/>
    <property type="match status" value="1"/>
</dbReference>
<dbReference type="InterPro" id="IPR006425">
    <property type="entry name" value="Glucoamylase_bac"/>
</dbReference>
<reference evidence="3 4" key="1">
    <citation type="submission" date="2020-08" db="EMBL/GenBank/DDBJ databases">
        <title>Genomic Encyclopedia of Type Strains, Phase III (KMG-III): the genomes of soil and plant-associated and newly described type strains.</title>
        <authorList>
            <person name="Whitman W."/>
        </authorList>
    </citation>
    <scope>NUCLEOTIDE SEQUENCE [LARGE SCALE GENOMIC DNA]</scope>
    <source>
        <strain evidence="3 4">CECT 4462</strain>
    </source>
</reference>
<feature type="domain" description="Glucodextranase N-terminal" evidence="2">
    <location>
        <begin position="25"/>
        <end position="308"/>
    </location>
</feature>
<dbReference type="CDD" id="cd07430">
    <property type="entry name" value="GH15_N"/>
    <property type="match status" value="1"/>
</dbReference>
<dbReference type="AlphaFoldDB" id="A0A839T2F9"/>
<dbReference type="NCBIfam" id="TIGR01535">
    <property type="entry name" value="glucan_glucosid"/>
    <property type="match status" value="1"/>
</dbReference>
<dbReference type="PANTHER" id="PTHR31616">
    <property type="entry name" value="TREHALASE"/>
    <property type="match status" value="1"/>
</dbReference>
<proteinExistence type="predicted"/>
<dbReference type="InterPro" id="IPR011613">
    <property type="entry name" value="GH15-like"/>
</dbReference>
<dbReference type="InterPro" id="IPR012341">
    <property type="entry name" value="6hp_glycosidase-like_sf"/>
</dbReference>
<accession>A0A839T2F9</accession>
<comment type="caution">
    <text evidence="3">The sequence shown here is derived from an EMBL/GenBank/DDBJ whole genome shotgun (WGS) entry which is preliminary data.</text>
</comment>
<evidence type="ECO:0000259" key="1">
    <source>
        <dbReference type="Pfam" id="PF00723"/>
    </source>
</evidence>
<keyword evidence="3" id="KW-0378">Hydrolase</keyword>
<name>A0A839T2F9_AZOMA</name>
<dbReference type="GO" id="GO:0016757">
    <property type="term" value="F:glycosyltransferase activity"/>
    <property type="evidence" value="ECO:0007669"/>
    <property type="project" value="UniProtKB-ARBA"/>
</dbReference>
<feature type="domain" description="GH15-like" evidence="1">
    <location>
        <begin position="327"/>
        <end position="795"/>
    </location>
</feature>
<dbReference type="InterPro" id="IPR008928">
    <property type="entry name" value="6-hairpin_glycosidase_sf"/>
</dbReference>
<dbReference type="GO" id="GO:0004339">
    <property type="term" value="F:glucan 1,4-alpha-glucosidase activity"/>
    <property type="evidence" value="ECO:0007669"/>
    <property type="project" value="UniProtKB-EC"/>
</dbReference>
<dbReference type="Proteomes" id="UP000549250">
    <property type="component" value="Unassembled WGS sequence"/>
</dbReference>
<gene>
    <name evidence="3" type="ORF">FHR87_001564</name>
</gene>
<sequence>MAISTLGIYQAIAADSTLNSAAQTAPGAPGKASFWSYSGKTGIGTSYEQYRDGQYASAAATGEVSKVWFSLAKGAVTETMFGLIHEAQLREMQLVIQGPGFVDLETEDTQSETQYLALDDQGRPTSLAYRIINRDKEGLYEIEKHVFTDPDANTLMMRVIFRSKDPQIQPYIYIDPAMGNSGGGDSAFVENQALYAQEKETTLVVKASSPLENPTAGFVGVSDGLSELRETGKLEKLYRTTGSEAGNVAMLARIPRTGDTTTIDLAVGFGSNRQAADQAADKTLERGYDKVLAHYNGDGDAIGWQDYLASLSGLAEMQAQTADAGKLLNVSAMVLKAQEDKSNAGALIASLSNPWGETVPAEKGTTGYKAVWPRDFYQCAMALLALGDRQTPKVAFEYLKKVQVTQDTPPLQADSSAYIHEQKQGEQVETNTPGTTGWFLQKTHVDGEIEWVGVQLDQTAMPIMLGWKLWQAGILDDAQVKQWYQDMLKPAAEFLVKGGQVNIGWNKWKVVPPQTQQERWEEQSGYSPSTTAAIITGLVAASELAGHAGDAEAAQRFLSAAKGYSDKVEANMVTQNGGLGDGRYYLRITHNDNPNDGQPLTDNNSRPGLPENQILDAGFLELVRYGVRPANDPNIVGSLDELDSQELPENLKVKYSFTYPGVEGEFPGWRRYGNDGYGESEVSAINFPATEAPVPNSGLRGRVWPIFTGERGHYELALAKARLAEGNKALSAEQLAQLKNTYVKAMELFANEGLMLSEQIWDGVGNNSRHNYVKGKGTDSATPLAWSHAEYIKLVRSLTDQALWDDYPIVPQKLQQH</sequence>
<dbReference type="SUPFAM" id="SSF74650">
    <property type="entry name" value="Galactose mutarotase-like"/>
    <property type="match status" value="1"/>
</dbReference>